<keyword evidence="7" id="KW-0812">Transmembrane</keyword>
<dbReference type="SUPFAM" id="SSF55874">
    <property type="entry name" value="ATPase domain of HSP90 chaperone/DNA topoisomerase II/histidine kinase"/>
    <property type="match status" value="1"/>
</dbReference>
<dbReference type="SUPFAM" id="SSF55890">
    <property type="entry name" value="Sporulation response regulatory protein Spo0B"/>
    <property type="match status" value="1"/>
</dbReference>
<dbReference type="Proteomes" id="UP000600247">
    <property type="component" value="Unassembled WGS sequence"/>
</dbReference>
<proteinExistence type="predicted"/>
<evidence type="ECO:0000256" key="3">
    <source>
        <dbReference type="ARBA" id="ARBA00022741"/>
    </source>
</evidence>
<evidence type="ECO:0000313" key="9">
    <source>
        <dbReference type="EMBL" id="GGG51832.1"/>
    </source>
</evidence>
<dbReference type="Gene3D" id="3.30.565.10">
    <property type="entry name" value="Histidine kinase-like ATPase, C-terminal domain"/>
    <property type="match status" value="1"/>
</dbReference>
<evidence type="ECO:0000256" key="4">
    <source>
        <dbReference type="ARBA" id="ARBA00022777"/>
    </source>
</evidence>
<keyword evidence="1" id="KW-0597">Phosphoprotein</keyword>
<keyword evidence="2" id="KW-0808">Transferase</keyword>
<dbReference type="SMART" id="SM00387">
    <property type="entry name" value="HATPase_c"/>
    <property type="match status" value="1"/>
</dbReference>
<dbReference type="PANTHER" id="PTHR40448:SF1">
    <property type="entry name" value="TWO-COMPONENT SENSOR HISTIDINE KINASE"/>
    <property type="match status" value="1"/>
</dbReference>
<protein>
    <recommendedName>
        <fullName evidence="8">Histidine kinase domain-containing protein</fullName>
    </recommendedName>
</protein>
<dbReference type="InterPro" id="IPR016120">
    <property type="entry name" value="Sig_transdc_His_kin_SpoOB"/>
</dbReference>
<dbReference type="PROSITE" id="PS50109">
    <property type="entry name" value="HIS_KIN"/>
    <property type="match status" value="1"/>
</dbReference>
<dbReference type="AlphaFoldDB" id="A0A917GML6"/>
<keyword evidence="4" id="KW-0418">Kinase</keyword>
<keyword evidence="7" id="KW-0472">Membrane</keyword>
<keyword evidence="5" id="KW-0067">ATP-binding</keyword>
<dbReference type="InterPro" id="IPR032834">
    <property type="entry name" value="NatK-like_C"/>
</dbReference>
<dbReference type="InterPro" id="IPR036890">
    <property type="entry name" value="HATPase_C_sf"/>
</dbReference>
<organism evidence="9 10">
    <name type="scientific">Paenibacillus radicis</name>
    <name type="common">ex Gao et al. 2016</name>
    <dbReference type="NCBI Taxonomy" id="1737354"/>
    <lineage>
        <taxon>Bacteria</taxon>
        <taxon>Bacillati</taxon>
        <taxon>Bacillota</taxon>
        <taxon>Bacilli</taxon>
        <taxon>Bacillales</taxon>
        <taxon>Paenibacillaceae</taxon>
        <taxon>Paenibacillus</taxon>
    </lineage>
</organism>
<evidence type="ECO:0000313" key="10">
    <source>
        <dbReference type="Proteomes" id="UP000600247"/>
    </source>
</evidence>
<gene>
    <name evidence="9" type="ORF">GCM10010918_00610</name>
</gene>
<feature type="transmembrane region" description="Helical" evidence="7">
    <location>
        <begin position="340"/>
        <end position="365"/>
    </location>
</feature>
<dbReference type="Pfam" id="PF14689">
    <property type="entry name" value="SPOB_a"/>
    <property type="match status" value="1"/>
</dbReference>
<dbReference type="InterPro" id="IPR039506">
    <property type="entry name" value="SPOB_a"/>
</dbReference>
<sequence>MQRNIWFMAISIIVVIILLNNTAYYFLTKRSLEAAMNHEMQAVAKQIELSVEQSRLGAEKFQEQIGRELRSVAVAAQYALDPDVEKVTNEELRELSKKLAVEHITLLKRTEDNIIMYKSSDPNEQLGKGTKTWDPWYIAFNQLFDDKNVSIKWLGQTLPNFWSGPYEVASSDPSSIYKWGYYHDGSTNYIIDPYVSYTMLADYENLTGVNSMIEKSLASSESLLEVTVINPSTFSKGPFETVNDDGELQEHILQKPIMYGTYEYKLSKDDANVAKAYKSGKIVTVNEHISGQHVMKMFIPVFTEDKGINIVDENGNPINSYVLTLVSDYQIIQNQLDSQFINIGLIIIVVTGLSLAIAAIAMNYYRQSREKAVQVAQQTYVDEINSMFQAIRAQRHDFLNHVQTIHSLAELNKSKELIAYTKELTGEIRLMNDIINIGNPAIAALIRSKISQAESYRIEFACTFNGLNRLEMGIKTLDMNRMLGNLIDNAFDEVLSYVEQRREVDLVAHQADGHLEFKISNTCKDASTVSESPLFEAGFSTKDDDHQGLGLYIVKSIVDKYKGTIQVYATEMERITFVIRIPL</sequence>
<comment type="caution">
    <text evidence="9">The sequence shown here is derived from an EMBL/GenBank/DDBJ whole genome shotgun (WGS) entry which is preliminary data.</text>
</comment>
<dbReference type="InterPro" id="IPR003594">
    <property type="entry name" value="HATPase_dom"/>
</dbReference>
<evidence type="ECO:0000259" key="8">
    <source>
        <dbReference type="PROSITE" id="PS50109"/>
    </source>
</evidence>
<dbReference type="PANTHER" id="PTHR40448">
    <property type="entry name" value="TWO-COMPONENT SENSOR HISTIDINE KINASE"/>
    <property type="match status" value="1"/>
</dbReference>
<dbReference type="InterPro" id="IPR005467">
    <property type="entry name" value="His_kinase_dom"/>
</dbReference>
<dbReference type="GO" id="GO:0005524">
    <property type="term" value="F:ATP binding"/>
    <property type="evidence" value="ECO:0007669"/>
    <property type="project" value="UniProtKB-KW"/>
</dbReference>
<evidence type="ECO:0000256" key="2">
    <source>
        <dbReference type="ARBA" id="ARBA00022679"/>
    </source>
</evidence>
<dbReference type="Pfam" id="PF14501">
    <property type="entry name" value="HATPase_c_5"/>
    <property type="match status" value="1"/>
</dbReference>
<feature type="transmembrane region" description="Helical" evidence="7">
    <location>
        <begin position="6"/>
        <end position="27"/>
    </location>
</feature>
<reference evidence="9 10" key="1">
    <citation type="journal article" date="2014" name="Int. J. Syst. Evol. Microbiol.">
        <title>Complete genome sequence of Corynebacterium casei LMG S-19264T (=DSM 44701T), isolated from a smear-ripened cheese.</title>
        <authorList>
            <consortium name="US DOE Joint Genome Institute (JGI-PGF)"/>
            <person name="Walter F."/>
            <person name="Albersmeier A."/>
            <person name="Kalinowski J."/>
            <person name="Ruckert C."/>
        </authorList>
    </citation>
    <scope>NUCLEOTIDE SEQUENCE [LARGE SCALE GENOMIC DNA]</scope>
    <source>
        <strain evidence="9 10">CGMCC 1.15286</strain>
    </source>
</reference>
<dbReference type="RefSeq" id="WP_188886961.1">
    <property type="nucleotide sequence ID" value="NZ_BMHY01000001.1"/>
</dbReference>
<keyword evidence="7" id="KW-1133">Transmembrane helix</keyword>
<dbReference type="GO" id="GO:0042802">
    <property type="term" value="F:identical protein binding"/>
    <property type="evidence" value="ECO:0007669"/>
    <property type="project" value="TreeGrafter"/>
</dbReference>
<dbReference type="EMBL" id="BMHY01000001">
    <property type="protein sequence ID" value="GGG51832.1"/>
    <property type="molecule type" value="Genomic_DNA"/>
</dbReference>
<name>A0A917GML6_9BACL</name>
<dbReference type="GO" id="GO:0000155">
    <property type="term" value="F:phosphorelay sensor kinase activity"/>
    <property type="evidence" value="ECO:0007669"/>
    <property type="project" value="InterPro"/>
</dbReference>
<keyword evidence="6" id="KW-0902">Two-component regulatory system</keyword>
<evidence type="ECO:0000256" key="6">
    <source>
        <dbReference type="ARBA" id="ARBA00023012"/>
    </source>
</evidence>
<evidence type="ECO:0000256" key="5">
    <source>
        <dbReference type="ARBA" id="ARBA00022840"/>
    </source>
</evidence>
<keyword evidence="10" id="KW-1185">Reference proteome</keyword>
<feature type="domain" description="Histidine kinase" evidence="8">
    <location>
        <begin position="479"/>
        <end position="583"/>
    </location>
</feature>
<evidence type="ECO:0000256" key="1">
    <source>
        <dbReference type="ARBA" id="ARBA00022553"/>
    </source>
</evidence>
<dbReference type="Gene3D" id="1.10.287.130">
    <property type="match status" value="1"/>
</dbReference>
<keyword evidence="3" id="KW-0547">Nucleotide-binding</keyword>
<accession>A0A917GML6</accession>
<evidence type="ECO:0000256" key="7">
    <source>
        <dbReference type="SAM" id="Phobius"/>
    </source>
</evidence>